<dbReference type="InterPro" id="IPR001138">
    <property type="entry name" value="Zn2Cys6_DnaBD"/>
</dbReference>
<reference evidence="8 9" key="1">
    <citation type="submission" date="2014-02" db="EMBL/GenBank/DDBJ databases">
        <title>The genome sequence of Colletotrichum salicis CBS 607.94.</title>
        <authorList>
            <person name="Baroncelli R."/>
            <person name="Thon M.R."/>
        </authorList>
    </citation>
    <scope>NUCLEOTIDE SEQUENCE [LARGE SCALE GENOMIC DNA]</scope>
    <source>
        <strain evidence="8 9">CBS 607.94</strain>
    </source>
</reference>
<evidence type="ECO:0000256" key="5">
    <source>
        <dbReference type="ARBA" id="ARBA00023242"/>
    </source>
</evidence>
<name>A0A135SVK3_9PEZI</name>
<keyword evidence="3" id="KW-0805">Transcription regulation</keyword>
<dbReference type="PROSITE" id="PS50048">
    <property type="entry name" value="ZN2_CY6_FUNGAL_2"/>
    <property type="match status" value="1"/>
</dbReference>
<evidence type="ECO:0000256" key="3">
    <source>
        <dbReference type="ARBA" id="ARBA00023015"/>
    </source>
</evidence>
<dbReference type="GO" id="GO:0005634">
    <property type="term" value="C:nucleus"/>
    <property type="evidence" value="ECO:0007669"/>
    <property type="project" value="UniProtKB-SubCell"/>
</dbReference>
<dbReference type="EMBL" id="JFFI01002204">
    <property type="protein sequence ID" value="KXH39944.1"/>
    <property type="molecule type" value="Genomic_DNA"/>
</dbReference>
<feature type="compositionally biased region" description="Low complexity" evidence="6">
    <location>
        <begin position="222"/>
        <end position="234"/>
    </location>
</feature>
<organism evidence="8 9">
    <name type="scientific">Colletotrichum salicis</name>
    <dbReference type="NCBI Taxonomy" id="1209931"/>
    <lineage>
        <taxon>Eukaryota</taxon>
        <taxon>Fungi</taxon>
        <taxon>Dikarya</taxon>
        <taxon>Ascomycota</taxon>
        <taxon>Pezizomycotina</taxon>
        <taxon>Sordariomycetes</taxon>
        <taxon>Hypocreomycetidae</taxon>
        <taxon>Glomerellales</taxon>
        <taxon>Glomerellaceae</taxon>
        <taxon>Colletotrichum</taxon>
        <taxon>Colletotrichum acutatum species complex</taxon>
    </lineage>
</organism>
<dbReference type="Gene3D" id="4.10.240.10">
    <property type="entry name" value="Zn(2)-C6 fungal-type DNA-binding domain"/>
    <property type="match status" value="1"/>
</dbReference>
<dbReference type="GO" id="GO:0000981">
    <property type="term" value="F:DNA-binding transcription factor activity, RNA polymerase II-specific"/>
    <property type="evidence" value="ECO:0007669"/>
    <property type="project" value="InterPro"/>
</dbReference>
<evidence type="ECO:0000259" key="7">
    <source>
        <dbReference type="PROSITE" id="PS50048"/>
    </source>
</evidence>
<evidence type="ECO:0000256" key="6">
    <source>
        <dbReference type="SAM" id="MobiDB-lite"/>
    </source>
</evidence>
<feature type="region of interest" description="Disordered" evidence="6">
    <location>
        <begin position="191"/>
        <end position="348"/>
    </location>
</feature>
<dbReference type="PANTHER" id="PTHR47338:SF20">
    <property type="entry name" value="ZN(II)2CYS6 TRANSCRIPTION FACTOR (EUROFUNG)"/>
    <property type="match status" value="1"/>
</dbReference>
<keyword evidence="2" id="KW-0479">Metal-binding</keyword>
<evidence type="ECO:0000313" key="9">
    <source>
        <dbReference type="Proteomes" id="UP000070121"/>
    </source>
</evidence>
<dbReference type="InterPro" id="IPR036864">
    <property type="entry name" value="Zn2-C6_fun-type_DNA-bd_sf"/>
</dbReference>
<comment type="subcellular location">
    <subcellularLocation>
        <location evidence="1">Nucleus</location>
    </subcellularLocation>
</comment>
<gene>
    <name evidence="8" type="ORF">CSAL01_08496</name>
</gene>
<dbReference type="Pfam" id="PF00172">
    <property type="entry name" value="Zn_clus"/>
    <property type="match status" value="1"/>
</dbReference>
<keyword evidence="5" id="KW-0539">Nucleus</keyword>
<keyword evidence="4" id="KW-0804">Transcription</keyword>
<protein>
    <recommendedName>
        <fullName evidence="7">Zn(2)-C6 fungal-type domain-containing protein</fullName>
    </recommendedName>
</protein>
<comment type="caution">
    <text evidence="8">The sequence shown here is derived from an EMBL/GenBank/DDBJ whole genome shotgun (WGS) entry which is preliminary data.</text>
</comment>
<dbReference type="InterPro" id="IPR050815">
    <property type="entry name" value="TF_fung"/>
</dbReference>
<dbReference type="Proteomes" id="UP000070121">
    <property type="component" value="Unassembled WGS sequence"/>
</dbReference>
<evidence type="ECO:0000256" key="2">
    <source>
        <dbReference type="ARBA" id="ARBA00022723"/>
    </source>
</evidence>
<dbReference type="AlphaFoldDB" id="A0A135SVK3"/>
<evidence type="ECO:0000256" key="4">
    <source>
        <dbReference type="ARBA" id="ARBA00023163"/>
    </source>
</evidence>
<sequence length="524" mass="58837">MAPFSESTQPQCLVCRHRKDRCDRIKPECGFCSKGGLQCEYTTARKTPGLRAGYVEKLEKRLGCLERDFQAFKENIDPHGSRYLIAGTGAETVSRLSAPPRATGLGSQLSMSNGPVLGSSVAATSPSRPFNGRSQDKVTEARNLWFQKHHSWFTILHEPTMMEARAKYSEKHESPVTVVLEAITAVVTSTNRRAAHGNDTGRSGELDERATFRRPDPTTCDPSPVSSHTTSPTHPCHRLNEHAARPPRSGGTQVYELRLPIRDPLPHSSHYRPQPSSKKRRSAPFGPLRPWIRRRLSDPRGISPSPSRYQQPVFRATKRYSGVPSPSYPCTSLGTRKHRHPSPSLSGSRSNEMWHVHQFLQQPCDTTSVSDLQQRELDCTIVYERLMTWHRDFEQMRTVRTPPYTVHSAVVSLHQRLIFPDDDTASEHSWKDAAERCLTSCDEMIKVIRGAGDDMLETANPHIIHCVFVAARFNIVYNRVLGLGPPNKVWLLIYGLRICGQRWPLARQLLKVLEAAAGTEGYGG</sequence>
<dbReference type="SMART" id="SM00066">
    <property type="entry name" value="GAL4"/>
    <property type="match status" value="1"/>
</dbReference>
<feature type="compositionally biased region" description="Basic and acidic residues" evidence="6">
    <location>
        <begin position="202"/>
        <end position="216"/>
    </location>
</feature>
<dbReference type="SUPFAM" id="SSF57701">
    <property type="entry name" value="Zn2/Cys6 DNA-binding domain"/>
    <property type="match status" value="1"/>
</dbReference>
<feature type="domain" description="Zn(2)-C6 fungal-type" evidence="7">
    <location>
        <begin position="11"/>
        <end position="41"/>
    </location>
</feature>
<dbReference type="OrthoDB" id="2943660at2759"/>
<feature type="non-terminal residue" evidence="8">
    <location>
        <position position="524"/>
    </location>
</feature>
<keyword evidence="9" id="KW-1185">Reference proteome</keyword>
<evidence type="ECO:0000313" key="8">
    <source>
        <dbReference type="EMBL" id="KXH39944.1"/>
    </source>
</evidence>
<dbReference type="CDD" id="cd00067">
    <property type="entry name" value="GAL4"/>
    <property type="match status" value="1"/>
</dbReference>
<dbReference type="PANTHER" id="PTHR47338">
    <property type="entry name" value="ZN(II)2CYS6 TRANSCRIPTION FACTOR (EUROFUNG)-RELATED"/>
    <property type="match status" value="1"/>
</dbReference>
<dbReference type="GO" id="GO:0008270">
    <property type="term" value="F:zinc ion binding"/>
    <property type="evidence" value="ECO:0007669"/>
    <property type="project" value="InterPro"/>
</dbReference>
<accession>A0A135SVK3</accession>
<evidence type="ECO:0000256" key="1">
    <source>
        <dbReference type="ARBA" id="ARBA00004123"/>
    </source>
</evidence>
<proteinExistence type="predicted"/>